<accession>A0A0E9RLN1</accession>
<protein>
    <submittedName>
        <fullName evidence="2">Uncharacterized protein</fullName>
    </submittedName>
</protein>
<dbReference type="AlphaFoldDB" id="A0A0E9RLN1"/>
<reference evidence="2" key="1">
    <citation type="submission" date="2014-11" db="EMBL/GenBank/DDBJ databases">
        <authorList>
            <person name="Amaro Gonzalez C."/>
        </authorList>
    </citation>
    <scope>NUCLEOTIDE SEQUENCE</scope>
</reference>
<keyword evidence="1" id="KW-0472">Membrane</keyword>
<name>A0A0E9RLN1_ANGAN</name>
<organism evidence="2">
    <name type="scientific">Anguilla anguilla</name>
    <name type="common">European freshwater eel</name>
    <name type="synonym">Muraena anguilla</name>
    <dbReference type="NCBI Taxonomy" id="7936"/>
    <lineage>
        <taxon>Eukaryota</taxon>
        <taxon>Metazoa</taxon>
        <taxon>Chordata</taxon>
        <taxon>Craniata</taxon>
        <taxon>Vertebrata</taxon>
        <taxon>Euteleostomi</taxon>
        <taxon>Actinopterygii</taxon>
        <taxon>Neopterygii</taxon>
        <taxon>Teleostei</taxon>
        <taxon>Anguilliformes</taxon>
        <taxon>Anguillidae</taxon>
        <taxon>Anguilla</taxon>
    </lineage>
</organism>
<sequence length="46" mass="5563">MKIALVVLHLFKKKCMFIAAIQSYFLCWIVLFLHLLIQRYFSIFVI</sequence>
<reference evidence="2" key="2">
    <citation type="journal article" date="2015" name="Fish Shellfish Immunol.">
        <title>Early steps in the European eel (Anguilla anguilla)-Vibrio vulnificus interaction in the gills: Role of the RtxA13 toxin.</title>
        <authorList>
            <person name="Callol A."/>
            <person name="Pajuelo D."/>
            <person name="Ebbesson L."/>
            <person name="Teles M."/>
            <person name="MacKenzie S."/>
            <person name="Amaro C."/>
        </authorList>
    </citation>
    <scope>NUCLEOTIDE SEQUENCE</scope>
</reference>
<evidence type="ECO:0000256" key="1">
    <source>
        <dbReference type="SAM" id="Phobius"/>
    </source>
</evidence>
<keyword evidence="1" id="KW-1133">Transmembrane helix</keyword>
<keyword evidence="1" id="KW-0812">Transmembrane</keyword>
<feature type="transmembrane region" description="Helical" evidence="1">
    <location>
        <begin position="16"/>
        <end position="37"/>
    </location>
</feature>
<evidence type="ECO:0000313" key="2">
    <source>
        <dbReference type="EMBL" id="JAH30004.1"/>
    </source>
</evidence>
<proteinExistence type="predicted"/>
<dbReference type="EMBL" id="GBXM01078573">
    <property type="protein sequence ID" value="JAH30004.1"/>
    <property type="molecule type" value="Transcribed_RNA"/>
</dbReference>